<protein>
    <submittedName>
        <fullName evidence="2">Uncharacterized protein</fullName>
    </submittedName>
</protein>
<keyword evidence="1" id="KW-0472">Membrane</keyword>
<name>A0AAD1XI36_EUPCR</name>
<feature type="transmembrane region" description="Helical" evidence="1">
    <location>
        <begin position="15"/>
        <end position="36"/>
    </location>
</feature>
<dbReference type="AlphaFoldDB" id="A0AAD1XI36"/>
<comment type="caution">
    <text evidence="2">The sequence shown here is derived from an EMBL/GenBank/DDBJ whole genome shotgun (WGS) entry which is preliminary data.</text>
</comment>
<organism evidence="2 3">
    <name type="scientific">Euplotes crassus</name>
    <dbReference type="NCBI Taxonomy" id="5936"/>
    <lineage>
        <taxon>Eukaryota</taxon>
        <taxon>Sar</taxon>
        <taxon>Alveolata</taxon>
        <taxon>Ciliophora</taxon>
        <taxon>Intramacronucleata</taxon>
        <taxon>Spirotrichea</taxon>
        <taxon>Hypotrichia</taxon>
        <taxon>Euplotida</taxon>
        <taxon>Euplotidae</taxon>
        <taxon>Moneuplotes</taxon>
    </lineage>
</organism>
<reference evidence="2" key="1">
    <citation type="submission" date="2023-07" db="EMBL/GenBank/DDBJ databases">
        <authorList>
            <consortium name="AG Swart"/>
            <person name="Singh M."/>
            <person name="Singh A."/>
            <person name="Seah K."/>
            <person name="Emmerich C."/>
        </authorList>
    </citation>
    <scope>NUCLEOTIDE SEQUENCE</scope>
    <source>
        <strain evidence="2">DP1</strain>
    </source>
</reference>
<evidence type="ECO:0000313" key="3">
    <source>
        <dbReference type="Proteomes" id="UP001295684"/>
    </source>
</evidence>
<accession>A0AAD1XI36</accession>
<evidence type="ECO:0000313" key="2">
    <source>
        <dbReference type="EMBL" id="CAI2373113.1"/>
    </source>
</evidence>
<keyword evidence="1" id="KW-0812">Transmembrane</keyword>
<keyword evidence="1" id="KW-1133">Transmembrane helix</keyword>
<dbReference type="Proteomes" id="UP001295684">
    <property type="component" value="Unassembled WGS sequence"/>
</dbReference>
<proteinExistence type="predicted"/>
<keyword evidence="3" id="KW-1185">Reference proteome</keyword>
<sequence>MSLDQFSSLIGHANLLLSFLLKLLPLHYIFSCNMFLMRVFIKVNFSCTSEYFY</sequence>
<evidence type="ECO:0000256" key="1">
    <source>
        <dbReference type="SAM" id="Phobius"/>
    </source>
</evidence>
<gene>
    <name evidence="2" type="ORF">ECRASSUSDP1_LOCUS14451</name>
</gene>
<dbReference type="EMBL" id="CAMPGE010014440">
    <property type="protein sequence ID" value="CAI2373113.1"/>
    <property type="molecule type" value="Genomic_DNA"/>
</dbReference>